<feature type="compositionally biased region" description="Basic and acidic residues" evidence="1">
    <location>
        <begin position="307"/>
        <end position="320"/>
    </location>
</feature>
<accession>A0ABY8U643</accession>
<evidence type="ECO:0000313" key="3">
    <source>
        <dbReference type="Proteomes" id="UP001244341"/>
    </source>
</evidence>
<feature type="compositionally biased region" description="Low complexity" evidence="1">
    <location>
        <begin position="215"/>
        <end position="228"/>
    </location>
</feature>
<reference evidence="2 3" key="1">
    <citation type="submission" date="2023-05" db="EMBL/GenBank/DDBJ databases">
        <title>A 100% complete, gapless, phased diploid assembly of the Scenedesmus obliquus UTEX 3031 genome.</title>
        <authorList>
            <person name="Biondi T.C."/>
            <person name="Hanschen E.R."/>
            <person name="Kwon T."/>
            <person name="Eng W."/>
            <person name="Kruse C.P.S."/>
            <person name="Koehler S.I."/>
            <person name="Kunde Y."/>
            <person name="Gleasner C.D."/>
            <person name="You Mak K.T."/>
            <person name="Polle J."/>
            <person name="Hovde B.T."/>
            <person name="Starkenburg S.R."/>
        </authorList>
    </citation>
    <scope>NUCLEOTIDE SEQUENCE [LARGE SCALE GENOMIC DNA]</scope>
    <source>
        <strain evidence="2 3">DOE0152z</strain>
    </source>
</reference>
<evidence type="ECO:0000313" key="2">
    <source>
        <dbReference type="EMBL" id="WIA16685.1"/>
    </source>
</evidence>
<sequence>MMLSHSAGTSVTSHRAAPGRCRQRGCLLRVHIATPDKVASTAAAPVTSWQQLPTDLRNATAVLEAPNPAAPGGVTRVFVLGVSHVSQVSCDQIKQLVRAVRPEVVMVELCKERLGLLVDPVNPERRLDTWHCRKVMLDGVPADDPLWPQQSQLLELIASRIGAAVTTQEIELDCARLLATGLFGKARPAAMNAGRGEAPQFGAVKPDTGGEEEQQQPNPAAAAGAEAGSGVTSYTGEVALQLVPPLGSLKFIVEPRKLPLISSIEVRLDSSLKDAGVDAAQLQSVASGLLEAAAAEAKGAAAAKPAADGKAEEEKDKEKDKEEEDKEKDKAADTDSSLKLYLQLRAQLAAAFPQPDQIVVAFTGVESGRVEVLVRARRDADSAYVSGLEGSAEGGEGLGIDSFKPQRTSVQLSPGMLLPAEAAERLAAARAARQAERVLPPPAGWERRTQFRLWSQDEVSTADARLPGNPVADTFAQLMTGLYSRLQAAAGDAAGITSGAAWRAALEAACEVGSQQVLLGDRPSDVTQRRLAVGISAASGGRLAASLGLLLAGIVSAATHALPDVEAAAGSAAAGDAGIVFGSAAAALALAWPVLAPFVEVWRFSRLSGEEVEAAVAIKEPLQHWMEAAVAIKEPLQERLDQPFFVWGEDALLKWPGAVTPLIEERDAYMARVVAAAAQGSNPNVPAYVADQDDGQLIWRYMVPEGATASSAPAGAGDGPYVPLAGPTAVVSVVGSAHVRGMVQRWQESLAAAGQLDELLTAE</sequence>
<feature type="region of interest" description="Disordered" evidence="1">
    <location>
        <begin position="193"/>
        <end position="228"/>
    </location>
</feature>
<name>A0ABY8U643_TETOB</name>
<gene>
    <name evidence="2" type="ORF">OEZ85_013343</name>
</gene>
<proteinExistence type="predicted"/>
<keyword evidence="3" id="KW-1185">Reference proteome</keyword>
<organism evidence="2 3">
    <name type="scientific">Tetradesmus obliquus</name>
    <name type="common">Green alga</name>
    <name type="synonym">Acutodesmus obliquus</name>
    <dbReference type="NCBI Taxonomy" id="3088"/>
    <lineage>
        <taxon>Eukaryota</taxon>
        <taxon>Viridiplantae</taxon>
        <taxon>Chlorophyta</taxon>
        <taxon>core chlorophytes</taxon>
        <taxon>Chlorophyceae</taxon>
        <taxon>CS clade</taxon>
        <taxon>Sphaeropleales</taxon>
        <taxon>Scenedesmaceae</taxon>
        <taxon>Tetradesmus</taxon>
    </lineage>
</organism>
<feature type="region of interest" description="Disordered" evidence="1">
    <location>
        <begin position="301"/>
        <end position="333"/>
    </location>
</feature>
<dbReference type="PANTHER" id="PTHR21530">
    <property type="entry name" value="PHEROMONE SHUTDOWN PROTEIN"/>
    <property type="match status" value="1"/>
</dbReference>
<dbReference type="Proteomes" id="UP001244341">
    <property type="component" value="Chromosome 7b"/>
</dbReference>
<dbReference type="EMBL" id="CP126214">
    <property type="protein sequence ID" value="WIA16685.1"/>
    <property type="molecule type" value="Genomic_DNA"/>
</dbReference>
<evidence type="ECO:0000256" key="1">
    <source>
        <dbReference type="SAM" id="MobiDB-lite"/>
    </source>
</evidence>
<dbReference type="PANTHER" id="PTHR21530:SF7">
    <property type="entry name" value="TRAB DOMAIN-CONTAINING PROTEIN"/>
    <property type="match status" value="1"/>
</dbReference>
<protein>
    <submittedName>
        <fullName evidence="2">Uncharacterized protein</fullName>
    </submittedName>
</protein>
<dbReference type="InterPro" id="IPR046345">
    <property type="entry name" value="TraB_PrgY-like"/>
</dbReference>